<keyword evidence="17" id="KW-1185">Reference proteome</keyword>
<keyword evidence="11" id="KW-0511">Multifunctional enzyme</keyword>
<dbReference type="SUPFAM" id="SSF48179">
    <property type="entry name" value="6-phosphogluconate dehydrogenase C-terminal domain-like"/>
    <property type="match status" value="2"/>
</dbReference>
<name>A0AAN4UTG8_9RHOB</name>
<keyword evidence="3" id="KW-0276">Fatty acid metabolism</keyword>
<feature type="domain" description="3-hydroxyacyl-CoA dehydrogenase C-terminal" evidence="13">
    <location>
        <begin position="470"/>
        <end position="563"/>
    </location>
</feature>
<dbReference type="InterPro" id="IPR036291">
    <property type="entry name" value="NAD(P)-bd_dom_sf"/>
</dbReference>
<keyword evidence="4" id="KW-0442">Lipid degradation</keyword>
<evidence type="ECO:0000256" key="5">
    <source>
        <dbReference type="ARBA" id="ARBA00023002"/>
    </source>
</evidence>
<comment type="catalytic activity">
    <reaction evidence="12">
        <text>a (3S)-3-hydroxyacyl-CoA + NAD(+) = a 3-oxoacyl-CoA + NADH + H(+)</text>
        <dbReference type="Rhea" id="RHEA:22432"/>
        <dbReference type="ChEBI" id="CHEBI:15378"/>
        <dbReference type="ChEBI" id="CHEBI:57318"/>
        <dbReference type="ChEBI" id="CHEBI:57540"/>
        <dbReference type="ChEBI" id="CHEBI:57945"/>
        <dbReference type="ChEBI" id="CHEBI:90726"/>
        <dbReference type="EC" id="1.1.1.35"/>
    </reaction>
</comment>
<dbReference type="InterPro" id="IPR006176">
    <property type="entry name" value="3-OHacyl-CoA_DH_NAD-bd"/>
</dbReference>
<dbReference type="PANTHER" id="PTHR23309:SF51">
    <property type="entry name" value="3-HYDROXYACYL-COA DEHYDROGENASE-RELATED"/>
    <property type="match status" value="1"/>
</dbReference>
<dbReference type="Gene3D" id="3.90.226.10">
    <property type="entry name" value="2-enoyl-CoA Hydratase, Chain A, domain 1"/>
    <property type="match status" value="1"/>
</dbReference>
<dbReference type="Pfam" id="PF00725">
    <property type="entry name" value="3HCDH"/>
    <property type="match status" value="2"/>
</dbReference>
<dbReference type="InterPro" id="IPR029045">
    <property type="entry name" value="ClpP/crotonase-like_dom_sf"/>
</dbReference>
<keyword evidence="7" id="KW-0443">Lipid metabolism</keyword>
<dbReference type="GO" id="GO:0016853">
    <property type="term" value="F:isomerase activity"/>
    <property type="evidence" value="ECO:0007669"/>
    <property type="project" value="UniProtKB-KW"/>
</dbReference>
<evidence type="ECO:0000256" key="4">
    <source>
        <dbReference type="ARBA" id="ARBA00022963"/>
    </source>
</evidence>
<comment type="pathway">
    <text evidence="2">Lipid metabolism; fatty acid beta-oxidation.</text>
</comment>
<evidence type="ECO:0000256" key="1">
    <source>
        <dbReference type="ARBA" id="ARBA00004275"/>
    </source>
</evidence>
<evidence type="ECO:0000256" key="9">
    <source>
        <dbReference type="ARBA" id="ARBA00023235"/>
    </source>
</evidence>
<keyword evidence="6" id="KW-0520">NAD</keyword>
<sequence>MAVSRVRDGMCGHVQLNNPPINGIDRAVRRGLLEAVDWAEAEGLERVILSGAGRAFAAGVDAREFDLAPEPPHLSDVLDRIERSHVPWIAAIHGQALGGGAEIALACRYRIARPDATLGLPDVTLGMVPGAGGTQRLPRLSGIEVALDLIATGRVVSGVEAKRIGLVDALGDDPVAAAATLRAARLGLAVPVGKLNPGDAPPEVFEAARRTAARRMRGQVAPLRAIELIARSCTATLAQGLEAERATVLELRASDQGRALRHAFFAERSARAPGWLRAGPAPLRQVAVVGGGILAAGLAYALLNAGLGVTLLEADTEGVVRARANGEKFIEADLARGRIGAVDAASRRAGFSVSADYADAAGADLAIEAVGESMEERRQVFARLQSVLRPDAVLASTTARPDLNLIAAGLADPARLLGLHFCAAAPAPAPVAKLVEIIRGAASSDRTLATGFALAAALGKTPVLAGVCDGFIGNRILARCDDEADALLIEGSTPWDIDEAMVDFGYAMGPYERQDLAGLDIAHANRRRRDAGRDPARRCNPISDRMVAEGRLGRKTAVGWYRYPGGGGKVLDPLIEDLIREEAYFAKVARREFSADQIRRRLLLAMINEASEILAEGIAERAADIDLVTLLATGFPRWRGGLMHYADTLGAKAILAGIEDQAKAAGLDWRPSRVIEECAAKGLRFSDWRR</sequence>
<evidence type="ECO:0000259" key="13">
    <source>
        <dbReference type="Pfam" id="PF00725"/>
    </source>
</evidence>
<evidence type="ECO:0000256" key="3">
    <source>
        <dbReference type="ARBA" id="ARBA00022832"/>
    </source>
</evidence>
<evidence type="ECO:0000313" key="15">
    <source>
        <dbReference type="EMBL" id="GHE03298.1"/>
    </source>
</evidence>
<organism evidence="15 18">
    <name type="scientific">Allgaiera indica</name>
    <dbReference type="NCBI Taxonomy" id="765699"/>
    <lineage>
        <taxon>Bacteria</taxon>
        <taxon>Pseudomonadati</taxon>
        <taxon>Pseudomonadota</taxon>
        <taxon>Alphaproteobacteria</taxon>
        <taxon>Rhodobacterales</taxon>
        <taxon>Paracoccaceae</taxon>
        <taxon>Allgaiera</taxon>
    </lineage>
</organism>
<feature type="domain" description="3-hydroxyacyl-CoA dehydrogenase NAD binding" evidence="14">
    <location>
        <begin position="285"/>
        <end position="465"/>
    </location>
</feature>
<dbReference type="SUPFAM" id="SSF52096">
    <property type="entry name" value="ClpP/crotonase"/>
    <property type="match status" value="1"/>
</dbReference>
<evidence type="ECO:0000256" key="2">
    <source>
        <dbReference type="ARBA" id="ARBA00005005"/>
    </source>
</evidence>
<dbReference type="Gene3D" id="3.40.50.720">
    <property type="entry name" value="NAD(P)-binding Rossmann-like Domain"/>
    <property type="match status" value="1"/>
</dbReference>
<dbReference type="InterPro" id="IPR006108">
    <property type="entry name" value="3HC_DH_C"/>
</dbReference>
<comment type="subcellular location">
    <subcellularLocation>
        <location evidence="1">Peroxisome</location>
    </subcellularLocation>
</comment>
<reference evidence="15" key="1">
    <citation type="journal article" date="2014" name="Int. J. Syst. Evol. Microbiol.">
        <title>Complete genome sequence of Corynebacterium casei LMG S-19264T (=DSM 44701T), isolated from a smear-ripened cheese.</title>
        <authorList>
            <consortium name="US DOE Joint Genome Institute (JGI-PGF)"/>
            <person name="Walter F."/>
            <person name="Albersmeier A."/>
            <person name="Kalinowski J."/>
            <person name="Ruckert C."/>
        </authorList>
    </citation>
    <scope>NUCLEOTIDE SEQUENCE</scope>
    <source>
        <strain evidence="15">CGMCC 1.10859</strain>
    </source>
</reference>
<dbReference type="Pfam" id="PF02737">
    <property type="entry name" value="3HCDH_N"/>
    <property type="match status" value="1"/>
</dbReference>
<evidence type="ECO:0000313" key="17">
    <source>
        <dbReference type="Proteomes" id="UP000199541"/>
    </source>
</evidence>
<dbReference type="RefSeq" id="WP_035846313.1">
    <property type="nucleotide sequence ID" value="NZ_BNAB01000012.1"/>
</dbReference>
<dbReference type="InterPro" id="IPR008927">
    <property type="entry name" value="6-PGluconate_DH-like_C_sf"/>
</dbReference>
<keyword evidence="8" id="KW-0576">Peroxisome</keyword>
<dbReference type="EMBL" id="BNAB01000012">
    <property type="protein sequence ID" value="GHE03298.1"/>
    <property type="molecule type" value="Genomic_DNA"/>
</dbReference>
<dbReference type="InterPro" id="IPR001753">
    <property type="entry name" value="Enoyl-CoA_hydra/iso"/>
</dbReference>
<evidence type="ECO:0000256" key="7">
    <source>
        <dbReference type="ARBA" id="ARBA00023098"/>
    </source>
</evidence>
<dbReference type="Gene3D" id="1.10.1040.50">
    <property type="match status" value="1"/>
</dbReference>
<dbReference type="GO" id="GO:0003857">
    <property type="term" value="F:(3S)-3-hydroxyacyl-CoA dehydrogenase (NAD+) activity"/>
    <property type="evidence" value="ECO:0007669"/>
    <property type="project" value="UniProtKB-EC"/>
</dbReference>
<dbReference type="GO" id="GO:0004300">
    <property type="term" value="F:enoyl-CoA hydratase activity"/>
    <property type="evidence" value="ECO:0007669"/>
    <property type="project" value="UniProtKB-ARBA"/>
</dbReference>
<evidence type="ECO:0000256" key="12">
    <source>
        <dbReference type="ARBA" id="ARBA00049556"/>
    </source>
</evidence>
<keyword evidence="5" id="KW-0560">Oxidoreductase</keyword>
<evidence type="ECO:0000256" key="8">
    <source>
        <dbReference type="ARBA" id="ARBA00023140"/>
    </source>
</evidence>
<keyword evidence="9" id="KW-0413">Isomerase</keyword>
<dbReference type="Proteomes" id="UP000634647">
    <property type="component" value="Unassembled WGS sequence"/>
</dbReference>
<protein>
    <submittedName>
        <fullName evidence="15 16">3-hydroxyacyl-CoA dehydrogenase</fullName>
    </submittedName>
</protein>
<proteinExistence type="predicted"/>
<dbReference type="GO" id="GO:0070403">
    <property type="term" value="F:NAD+ binding"/>
    <property type="evidence" value="ECO:0007669"/>
    <property type="project" value="InterPro"/>
</dbReference>
<comment type="caution">
    <text evidence="15">The sequence shown here is derived from an EMBL/GenBank/DDBJ whole genome shotgun (WGS) entry which is preliminary data.</text>
</comment>
<dbReference type="Pfam" id="PF00378">
    <property type="entry name" value="ECH_1"/>
    <property type="match status" value="1"/>
</dbReference>
<evidence type="ECO:0000256" key="10">
    <source>
        <dbReference type="ARBA" id="ARBA00023239"/>
    </source>
</evidence>
<dbReference type="GO" id="GO:0006631">
    <property type="term" value="P:fatty acid metabolic process"/>
    <property type="evidence" value="ECO:0007669"/>
    <property type="project" value="UniProtKB-KW"/>
</dbReference>
<dbReference type="Proteomes" id="UP000199541">
    <property type="component" value="Unassembled WGS sequence"/>
</dbReference>
<accession>A0AAN4UTG8</accession>
<dbReference type="GO" id="GO:0016042">
    <property type="term" value="P:lipid catabolic process"/>
    <property type="evidence" value="ECO:0007669"/>
    <property type="project" value="UniProtKB-KW"/>
</dbReference>
<evidence type="ECO:0000313" key="18">
    <source>
        <dbReference type="Proteomes" id="UP000634647"/>
    </source>
</evidence>
<dbReference type="EMBL" id="FNOB01000012">
    <property type="protein sequence ID" value="SDX23025.1"/>
    <property type="molecule type" value="Genomic_DNA"/>
</dbReference>
<reference evidence="16 17" key="2">
    <citation type="submission" date="2016-10" db="EMBL/GenBank/DDBJ databases">
        <authorList>
            <person name="Varghese N."/>
            <person name="Submissions S."/>
        </authorList>
    </citation>
    <scope>NUCLEOTIDE SEQUENCE [LARGE SCALE GENOMIC DNA]</scope>
    <source>
        <strain evidence="16 17">DSM 24802</strain>
    </source>
</reference>
<feature type="domain" description="3-hydroxyacyl-CoA dehydrogenase C-terminal" evidence="13">
    <location>
        <begin position="600"/>
        <end position="681"/>
    </location>
</feature>
<evidence type="ECO:0000313" key="16">
    <source>
        <dbReference type="EMBL" id="SDX23025.1"/>
    </source>
</evidence>
<reference evidence="15" key="3">
    <citation type="submission" date="2023-06" db="EMBL/GenBank/DDBJ databases">
        <authorList>
            <person name="Sun Q."/>
            <person name="Zhou Y."/>
        </authorList>
    </citation>
    <scope>NUCLEOTIDE SEQUENCE</scope>
    <source>
        <strain evidence="15">CGMCC 1.10859</strain>
    </source>
</reference>
<dbReference type="CDD" id="cd06558">
    <property type="entry name" value="crotonase-like"/>
    <property type="match status" value="1"/>
</dbReference>
<evidence type="ECO:0000259" key="14">
    <source>
        <dbReference type="Pfam" id="PF02737"/>
    </source>
</evidence>
<gene>
    <name evidence="15" type="ORF">GCM10008024_26000</name>
    <name evidence="16" type="ORF">SAMN05444006_11239</name>
</gene>
<keyword evidence="10" id="KW-0456">Lyase</keyword>
<dbReference type="SUPFAM" id="SSF51735">
    <property type="entry name" value="NAD(P)-binding Rossmann-fold domains"/>
    <property type="match status" value="1"/>
</dbReference>
<dbReference type="AlphaFoldDB" id="A0AAN4UTG8"/>
<evidence type="ECO:0000256" key="6">
    <source>
        <dbReference type="ARBA" id="ARBA00023027"/>
    </source>
</evidence>
<dbReference type="PANTHER" id="PTHR23309">
    <property type="entry name" value="3-HYDROXYACYL-COA DEHYROGENASE"/>
    <property type="match status" value="1"/>
</dbReference>
<evidence type="ECO:0000256" key="11">
    <source>
        <dbReference type="ARBA" id="ARBA00023268"/>
    </source>
</evidence>